<proteinExistence type="predicted"/>
<organism evidence="1 2">
    <name type="scientific">Streptomyces lonarensis</name>
    <dbReference type="NCBI Taxonomy" id="700599"/>
    <lineage>
        <taxon>Bacteria</taxon>
        <taxon>Bacillati</taxon>
        <taxon>Actinomycetota</taxon>
        <taxon>Actinomycetes</taxon>
        <taxon>Kitasatosporales</taxon>
        <taxon>Streptomycetaceae</taxon>
        <taxon>Streptomyces</taxon>
    </lineage>
</organism>
<name>A0A7X6D645_9ACTN</name>
<reference evidence="1 2" key="1">
    <citation type="submission" date="2020-03" db="EMBL/GenBank/DDBJ databases">
        <title>Draft genome of Streptomyces sp. ventii, isolated from the Axial Seamount in the Pacific Ocean, and resequencing of the two type strains Streptomyces lonarensis strain NCL 716 and Streptomyces bohaiensis strain 11A07.</title>
        <authorList>
            <person name="Loughran R.M."/>
            <person name="Pfannmuller K.M."/>
            <person name="Wasson B.J."/>
            <person name="Deadmond M.C."/>
            <person name="Paddock B.E."/>
            <person name="Koyack M.J."/>
            <person name="Gallegos D.A."/>
            <person name="Mitchell E.A."/>
            <person name="Ushijima B."/>
            <person name="Saw J.H."/>
            <person name="Mcphail K.L."/>
            <person name="Videau P."/>
        </authorList>
    </citation>
    <scope>NUCLEOTIDE SEQUENCE [LARGE SCALE GENOMIC DNA]</scope>
    <source>
        <strain evidence="1 2">NCL716</strain>
    </source>
</reference>
<sequence>MDRIRTLVVDEHRVFAESLATALSAEPDVTAVAAGGTQAAGRLLGRARASGEPFHVLLADAGLLPEAAPRPTAAPVTAPAATAA</sequence>
<keyword evidence="1" id="KW-0238">DNA-binding</keyword>
<evidence type="ECO:0000313" key="1">
    <source>
        <dbReference type="EMBL" id="NJQ08815.1"/>
    </source>
</evidence>
<gene>
    <name evidence="1" type="ORF">HCN56_25415</name>
</gene>
<accession>A0A7X6D645</accession>
<comment type="caution">
    <text evidence="1">The sequence shown here is derived from an EMBL/GenBank/DDBJ whole genome shotgun (WGS) entry which is preliminary data.</text>
</comment>
<dbReference type="AlphaFoldDB" id="A0A7X6D645"/>
<dbReference type="Proteomes" id="UP000578686">
    <property type="component" value="Unassembled WGS sequence"/>
</dbReference>
<dbReference type="InterPro" id="IPR011006">
    <property type="entry name" value="CheY-like_superfamily"/>
</dbReference>
<feature type="non-terminal residue" evidence="1">
    <location>
        <position position="84"/>
    </location>
</feature>
<evidence type="ECO:0000313" key="2">
    <source>
        <dbReference type="Proteomes" id="UP000578686"/>
    </source>
</evidence>
<keyword evidence="2" id="KW-1185">Reference proteome</keyword>
<protein>
    <submittedName>
        <fullName evidence="1">DNA-binding response regulator</fullName>
    </submittedName>
</protein>
<dbReference type="EMBL" id="JAAVJD010000445">
    <property type="protein sequence ID" value="NJQ08815.1"/>
    <property type="molecule type" value="Genomic_DNA"/>
</dbReference>
<dbReference type="SUPFAM" id="SSF52172">
    <property type="entry name" value="CheY-like"/>
    <property type="match status" value="1"/>
</dbReference>
<dbReference type="GO" id="GO:0003677">
    <property type="term" value="F:DNA binding"/>
    <property type="evidence" value="ECO:0007669"/>
    <property type="project" value="UniProtKB-KW"/>
</dbReference>